<protein>
    <submittedName>
        <fullName evidence="2">Uncharacterized protein</fullName>
    </submittedName>
</protein>
<organism evidence="2 3">
    <name type="scientific">Eumeta variegata</name>
    <name type="common">Bagworm moth</name>
    <name type="synonym">Eumeta japonica</name>
    <dbReference type="NCBI Taxonomy" id="151549"/>
    <lineage>
        <taxon>Eukaryota</taxon>
        <taxon>Metazoa</taxon>
        <taxon>Ecdysozoa</taxon>
        <taxon>Arthropoda</taxon>
        <taxon>Hexapoda</taxon>
        <taxon>Insecta</taxon>
        <taxon>Pterygota</taxon>
        <taxon>Neoptera</taxon>
        <taxon>Endopterygota</taxon>
        <taxon>Lepidoptera</taxon>
        <taxon>Glossata</taxon>
        <taxon>Ditrysia</taxon>
        <taxon>Tineoidea</taxon>
        <taxon>Psychidae</taxon>
        <taxon>Oiketicinae</taxon>
        <taxon>Eumeta</taxon>
    </lineage>
</organism>
<sequence>MIEEAGWYVKNEVIARDLKVETFEKFVKILPRRAFNRTDAGPYTSQHNLASHYDRPTKGYQLPRDLISKSPNEGKQGVEDPQRRLIHHTVADTQGGRTCGSDAPDNLCSRECDRFREYLRQIVMPSRSRPTPTGANAGRPGCGTAAATDVLTKRIDTAAHLARRTLNAANAVRCLDLRSAAYAA</sequence>
<gene>
    <name evidence="2" type="ORF">EVAR_96492_1</name>
</gene>
<evidence type="ECO:0000313" key="3">
    <source>
        <dbReference type="Proteomes" id="UP000299102"/>
    </source>
</evidence>
<comment type="caution">
    <text evidence="2">The sequence shown here is derived from an EMBL/GenBank/DDBJ whole genome shotgun (WGS) entry which is preliminary data.</text>
</comment>
<accession>A0A4C1ZV03</accession>
<proteinExistence type="predicted"/>
<dbReference type="OrthoDB" id="412981at2759"/>
<evidence type="ECO:0000313" key="2">
    <source>
        <dbReference type="EMBL" id="GBP91292.1"/>
    </source>
</evidence>
<feature type="region of interest" description="Disordered" evidence="1">
    <location>
        <begin position="37"/>
        <end position="58"/>
    </location>
</feature>
<evidence type="ECO:0000256" key="1">
    <source>
        <dbReference type="SAM" id="MobiDB-lite"/>
    </source>
</evidence>
<dbReference type="EMBL" id="BGZK01002157">
    <property type="protein sequence ID" value="GBP91292.1"/>
    <property type="molecule type" value="Genomic_DNA"/>
</dbReference>
<dbReference type="Proteomes" id="UP000299102">
    <property type="component" value="Unassembled WGS sequence"/>
</dbReference>
<reference evidence="2 3" key="1">
    <citation type="journal article" date="2019" name="Commun. Biol.">
        <title>The bagworm genome reveals a unique fibroin gene that provides high tensile strength.</title>
        <authorList>
            <person name="Kono N."/>
            <person name="Nakamura H."/>
            <person name="Ohtoshi R."/>
            <person name="Tomita M."/>
            <person name="Numata K."/>
            <person name="Arakawa K."/>
        </authorList>
    </citation>
    <scope>NUCLEOTIDE SEQUENCE [LARGE SCALE GENOMIC DNA]</scope>
</reference>
<name>A0A4C1ZV03_EUMVA</name>
<keyword evidence="3" id="KW-1185">Reference proteome</keyword>
<dbReference type="AlphaFoldDB" id="A0A4C1ZV03"/>